<keyword evidence="8" id="KW-0186">Copper</keyword>
<evidence type="ECO:0000256" key="10">
    <source>
        <dbReference type="ARBA" id="ARBA00023157"/>
    </source>
</evidence>
<dbReference type="PANTHER" id="PTHR33353">
    <property type="entry name" value="PUTATIVE (AFU_ORTHOLOGUE AFUA_1G12560)-RELATED"/>
    <property type="match status" value="1"/>
</dbReference>
<keyword evidence="10" id="KW-1015">Disulfide bond</keyword>
<reference evidence="18" key="1">
    <citation type="journal article" date="2020" name="Stud. Mycol.">
        <title>101 Dothideomycetes genomes: a test case for predicting lifestyles and emergence of pathogens.</title>
        <authorList>
            <person name="Haridas S."/>
            <person name="Albert R."/>
            <person name="Binder M."/>
            <person name="Bloem J."/>
            <person name="Labutti K."/>
            <person name="Salamov A."/>
            <person name="Andreopoulos B."/>
            <person name="Baker S."/>
            <person name="Barry K."/>
            <person name="Bills G."/>
            <person name="Bluhm B."/>
            <person name="Cannon C."/>
            <person name="Castanera R."/>
            <person name="Culley D."/>
            <person name="Daum C."/>
            <person name="Ezra D."/>
            <person name="Gonzalez J."/>
            <person name="Henrissat B."/>
            <person name="Kuo A."/>
            <person name="Liang C."/>
            <person name="Lipzen A."/>
            <person name="Lutzoni F."/>
            <person name="Magnuson J."/>
            <person name="Mondo S."/>
            <person name="Nolan M."/>
            <person name="Ohm R."/>
            <person name="Pangilinan J."/>
            <person name="Park H.-J."/>
            <person name="Ramirez L."/>
            <person name="Alfaro M."/>
            <person name="Sun H."/>
            <person name="Tritt A."/>
            <person name="Yoshinaga Y."/>
            <person name="Zwiers L.-H."/>
            <person name="Turgeon B."/>
            <person name="Goodwin S."/>
            <person name="Spatafora J."/>
            <person name="Crous P."/>
            <person name="Grigoriev I."/>
        </authorList>
    </citation>
    <scope>NUCLEOTIDE SEQUENCE</scope>
    <source>
        <strain evidence="18">CBS 125425</strain>
    </source>
</reference>
<name>A0A9P4QYN6_9PLEO</name>
<evidence type="ECO:0000256" key="9">
    <source>
        <dbReference type="ARBA" id="ARBA00023033"/>
    </source>
</evidence>
<keyword evidence="12" id="KW-0624">Polysaccharide degradation</keyword>
<gene>
    <name evidence="18" type="ORF">EJ04DRAFT_563457</name>
</gene>
<evidence type="ECO:0000313" key="19">
    <source>
        <dbReference type="Proteomes" id="UP000799444"/>
    </source>
</evidence>
<evidence type="ECO:0000256" key="15">
    <source>
        <dbReference type="ARBA" id="ARBA00047174"/>
    </source>
</evidence>
<evidence type="ECO:0000313" key="18">
    <source>
        <dbReference type="EMBL" id="KAF2735279.1"/>
    </source>
</evidence>
<evidence type="ECO:0000256" key="3">
    <source>
        <dbReference type="ARBA" id="ARBA00022525"/>
    </source>
</evidence>
<keyword evidence="3" id="KW-0964">Secreted</keyword>
<evidence type="ECO:0000256" key="1">
    <source>
        <dbReference type="ARBA" id="ARBA00001973"/>
    </source>
</evidence>
<keyword evidence="7" id="KW-0560">Oxidoreductase</keyword>
<keyword evidence="11" id="KW-0119">Carbohydrate metabolism</keyword>
<protein>
    <recommendedName>
        <fullName evidence="15">lytic cellulose monooxygenase (C4-dehydrogenating)</fullName>
        <ecNumber evidence="15">1.14.99.56</ecNumber>
    </recommendedName>
</protein>
<dbReference type="EMBL" id="ML996137">
    <property type="protein sequence ID" value="KAF2735279.1"/>
    <property type="molecule type" value="Genomic_DNA"/>
</dbReference>
<accession>A0A9P4QYN6</accession>
<comment type="caution">
    <text evidence="18">The sequence shown here is derived from an EMBL/GenBank/DDBJ whole genome shotgun (WGS) entry which is preliminary data.</text>
</comment>
<comment type="catalytic activity">
    <reaction evidence="14">
        <text>[(1-&gt;4)-beta-D-glucosyl]n+m + reduced acceptor + O2 = 4-dehydro-beta-D-glucosyl-[(1-&gt;4)-beta-D-glucosyl]n-1 + [(1-&gt;4)-beta-D-glucosyl]m + acceptor + H2O.</text>
        <dbReference type="EC" id="1.14.99.56"/>
    </reaction>
</comment>
<evidence type="ECO:0000256" key="11">
    <source>
        <dbReference type="ARBA" id="ARBA00023277"/>
    </source>
</evidence>
<evidence type="ECO:0000256" key="7">
    <source>
        <dbReference type="ARBA" id="ARBA00023002"/>
    </source>
</evidence>
<feature type="chain" id="PRO_5040210074" description="lytic cellulose monooxygenase (C4-dehydrogenating)" evidence="16">
    <location>
        <begin position="20"/>
        <end position="250"/>
    </location>
</feature>
<dbReference type="GO" id="GO:0030245">
    <property type="term" value="P:cellulose catabolic process"/>
    <property type="evidence" value="ECO:0007669"/>
    <property type="project" value="UniProtKB-KW"/>
</dbReference>
<comment type="similarity">
    <text evidence="13">Belongs to the polysaccharide monooxygenase AA9 family.</text>
</comment>
<evidence type="ECO:0000256" key="13">
    <source>
        <dbReference type="ARBA" id="ARBA00044502"/>
    </source>
</evidence>
<dbReference type="GO" id="GO:0046872">
    <property type="term" value="F:metal ion binding"/>
    <property type="evidence" value="ECO:0007669"/>
    <property type="project" value="UniProtKB-KW"/>
</dbReference>
<evidence type="ECO:0000256" key="14">
    <source>
        <dbReference type="ARBA" id="ARBA00045077"/>
    </source>
</evidence>
<dbReference type="Proteomes" id="UP000799444">
    <property type="component" value="Unassembled WGS sequence"/>
</dbReference>
<evidence type="ECO:0000256" key="8">
    <source>
        <dbReference type="ARBA" id="ARBA00023008"/>
    </source>
</evidence>
<dbReference type="AlphaFoldDB" id="A0A9P4QYN6"/>
<dbReference type="Pfam" id="PF03443">
    <property type="entry name" value="AA9"/>
    <property type="match status" value="1"/>
</dbReference>
<dbReference type="EC" id="1.14.99.56" evidence="15"/>
<feature type="signal peptide" evidence="16">
    <location>
        <begin position="1"/>
        <end position="19"/>
    </location>
</feature>
<keyword evidence="9" id="KW-0503">Monooxygenase</keyword>
<evidence type="ECO:0000256" key="4">
    <source>
        <dbReference type="ARBA" id="ARBA00022723"/>
    </source>
</evidence>
<keyword evidence="4" id="KW-0479">Metal-binding</keyword>
<dbReference type="InterPro" id="IPR005103">
    <property type="entry name" value="AA9_LPMO"/>
</dbReference>
<organism evidence="18 19">
    <name type="scientific">Polyplosphaeria fusca</name>
    <dbReference type="NCBI Taxonomy" id="682080"/>
    <lineage>
        <taxon>Eukaryota</taxon>
        <taxon>Fungi</taxon>
        <taxon>Dikarya</taxon>
        <taxon>Ascomycota</taxon>
        <taxon>Pezizomycotina</taxon>
        <taxon>Dothideomycetes</taxon>
        <taxon>Pleosporomycetidae</taxon>
        <taxon>Pleosporales</taxon>
        <taxon>Tetraplosphaeriaceae</taxon>
        <taxon>Polyplosphaeria</taxon>
    </lineage>
</organism>
<evidence type="ECO:0000256" key="16">
    <source>
        <dbReference type="SAM" id="SignalP"/>
    </source>
</evidence>
<evidence type="ECO:0000256" key="6">
    <source>
        <dbReference type="ARBA" id="ARBA00023001"/>
    </source>
</evidence>
<comment type="subcellular location">
    <subcellularLocation>
        <location evidence="2">Secreted</location>
    </subcellularLocation>
</comment>
<proteinExistence type="inferred from homology"/>
<sequence length="250" mass="27492">MGPFAVFGVLALLSSHVYAHWTFCNFLVNGTETEQWRYVRDVAQEDGTFADSPMAGKSFPQQGLEIYSTNITCGRSAIQSASRTETATVLAGSEVGFRVNDNGTIFHPGVTQFYMAAVPSGKRIEEFAGNEDDARWFKVASLGAKSDTEWITHESRDANFTVPKTTPPGQYLLRIEHLWPQRSASGPQWYVNCAQVQVVGPGGGAPEEFARFPGTYEVADPGIWLQDGERGDPQINLLRYVPPGPKVWLG</sequence>
<evidence type="ECO:0000256" key="5">
    <source>
        <dbReference type="ARBA" id="ARBA00022729"/>
    </source>
</evidence>
<dbReference type="InterPro" id="IPR049892">
    <property type="entry name" value="AA9"/>
</dbReference>
<keyword evidence="5 16" id="KW-0732">Signal</keyword>
<keyword evidence="19" id="KW-1185">Reference proteome</keyword>
<dbReference type="GO" id="GO:0005576">
    <property type="term" value="C:extracellular region"/>
    <property type="evidence" value="ECO:0007669"/>
    <property type="project" value="UniProtKB-SubCell"/>
</dbReference>
<dbReference type="Gene3D" id="2.70.50.70">
    <property type="match status" value="1"/>
</dbReference>
<dbReference type="GO" id="GO:0004497">
    <property type="term" value="F:monooxygenase activity"/>
    <property type="evidence" value="ECO:0007669"/>
    <property type="project" value="UniProtKB-KW"/>
</dbReference>
<dbReference type="OrthoDB" id="6038816at2759"/>
<comment type="cofactor">
    <cofactor evidence="1">
        <name>Cu(2+)</name>
        <dbReference type="ChEBI" id="CHEBI:29036"/>
    </cofactor>
</comment>
<feature type="domain" description="Auxiliary Activity family 9 catalytic" evidence="17">
    <location>
        <begin position="20"/>
        <end position="225"/>
    </location>
</feature>
<dbReference type="PANTHER" id="PTHR33353:SF10">
    <property type="entry name" value="ENDO-BETA-1,4-GLUCANASE D"/>
    <property type="match status" value="1"/>
</dbReference>
<evidence type="ECO:0000259" key="17">
    <source>
        <dbReference type="Pfam" id="PF03443"/>
    </source>
</evidence>
<evidence type="ECO:0000256" key="12">
    <source>
        <dbReference type="ARBA" id="ARBA00023326"/>
    </source>
</evidence>
<keyword evidence="6" id="KW-0136">Cellulose degradation</keyword>
<evidence type="ECO:0000256" key="2">
    <source>
        <dbReference type="ARBA" id="ARBA00004613"/>
    </source>
</evidence>